<comment type="caution">
    <text evidence="3">The sequence shown here is derived from an EMBL/GenBank/DDBJ whole genome shotgun (WGS) entry which is preliminary data.</text>
</comment>
<feature type="region of interest" description="Disordered" evidence="1">
    <location>
        <begin position="272"/>
        <end position="293"/>
    </location>
</feature>
<name>A0A840L7P2_9BURK</name>
<gene>
    <name evidence="3" type="ORF">HNP55_002746</name>
</gene>
<evidence type="ECO:0000256" key="1">
    <source>
        <dbReference type="SAM" id="MobiDB-lite"/>
    </source>
</evidence>
<dbReference type="Gene3D" id="3.40.50.410">
    <property type="entry name" value="von Willebrand factor, type A domain"/>
    <property type="match status" value="1"/>
</dbReference>
<dbReference type="RefSeq" id="WP_184300263.1">
    <property type="nucleotide sequence ID" value="NZ_JACHLP010000005.1"/>
</dbReference>
<dbReference type="Pfam" id="PF00092">
    <property type="entry name" value="VWA"/>
    <property type="match status" value="1"/>
</dbReference>
<dbReference type="InterPro" id="IPR051928">
    <property type="entry name" value="NorD/CobT"/>
</dbReference>
<proteinExistence type="predicted"/>
<dbReference type="CDD" id="cd01454">
    <property type="entry name" value="vWA_norD_type"/>
    <property type="match status" value="1"/>
</dbReference>
<dbReference type="InterPro" id="IPR002035">
    <property type="entry name" value="VWF_A"/>
</dbReference>
<protein>
    <submittedName>
        <fullName evidence="3">Nitric oxide reductase NorD protein</fullName>
    </submittedName>
</protein>
<dbReference type="PANTHER" id="PTHR41248">
    <property type="entry name" value="NORD PROTEIN"/>
    <property type="match status" value="1"/>
</dbReference>
<organism evidence="3 4">
    <name type="scientific">Roseateles oligotrophus</name>
    <dbReference type="NCBI Taxonomy" id="1769250"/>
    <lineage>
        <taxon>Bacteria</taxon>
        <taxon>Pseudomonadati</taxon>
        <taxon>Pseudomonadota</taxon>
        <taxon>Betaproteobacteria</taxon>
        <taxon>Burkholderiales</taxon>
        <taxon>Sphaerotilaceae</taxon>
        <taxon>Roseateles</taxon>
    </lineage>
</organism>
<feature type="domain" description="VWFA" evidence="2">
    <location>
        <begin position="436"/>
        <end position="617"/>
    </location>
</feature>
<evidence type="ECO:0000313" key="4">
    <source>
        <dbReference type="Proteomes" id="UP000562027"/>
    </source>
</evidence>
<reference evidence="3 4" key="1">
    <citation type="submission" date="2020-08" db="EMBL/GenBank/DDBJ databases">
        <title>Functional genomics of gut bacteria from endangered species of beetles.</title>
        <authorList>
            <person name="Carlos-Shanley C."/>
        </authorList>
    </citation>
    <scope>NUCLEOTIDE SEQUENCE [LARGE SCALE GENOMIC DNA]</scope>
    <source>
        <strain evidence="3 4">S00239</strain>
    </source>
</reference>
<dbReference type="Proteomes" id="UP000562027">
    <property type="component" value="Unassembled WGS sequence"/>
</dbReference>
<dbReference type="EMBL" id="JACHLP010000005">
    <property type="protein sequence ID" value="MBB4844210.1"/>
    <property type="molecule type" value="Genomic_DNA"/>
</dbReference>
<dbReference type="SMART" id="SM00327">
    <property type="entry name" value="VWA"/>
    <property type="match status" value="1"/>
</dbReference>
<keyword evidence="4" id="KW-1185">Reference proteome</keyword>
<sequence length="619" mass="68158">MEEWVGERWHRFIKGAADRSFAAAAVALPEVSEAVALLYRAAGGAAGTRVVPAADMRIGGPRSWLQRLAGSGLRAALPRLDEETLALPPRIALFADRALNRDLYLWLAALAAAFVPSGHWAADNLAATRLALQRCPGLRPRWERLREAHLAQRRADALKLPMQQQAAEQRLQALLLAGDEAAESALSAQEAAGLAPVWLWLQALPPELAVAAHSAKHQPRAGHAAPPQPPDADLAQAQKRRRTRQAKPASERAPLLLSSKAESLQSWSEHIPLDRGQDDEPDDEQAQAAADDMEQLTLSRDGSAVAARVKFDLDLPSASADDLPLGEGELLPEWDWKRQRLLPGHCQVQTLVTRPGASPLQPSAALRRTARQVRRRLELLRAAPKWQRGCSEGETLDLDAWVRHLGAVQAGGEPEPQVYARRQRGERSLATLLLADLSLSTDAYANNDARVIEVIRDALFVFGEALHACGDPFAMLGFSSVRRSQVRIQHLKSFEENWSGPVTARLGAIKPGYYTRMGAAIRLASKRLEQRPERQRLLLLLTDGKPNDLDVYEGRWGVEDTREAVLEARRAGLQPFCLSIDAEAPDYLPHIFGRQGWARVVRPSELPMRLAGVYAQLTR</sequence>
<feature type="region of interest" description="Disordered" evidence="1">
    <location>
        <begin position="212"/>
        <end position="258"/>
    </location>
</feature>
<dbReference type="SUPFAM" id="SSF53300">
    <property type="entry name" value="vWA-like"/>
    <property type="match status" value="1"/>
</dbReference>
<dbReference type="InterPro" id="IPR036465">
    <property type="entry name" value="vWFA_dom_sf"/>
</dbReference>
<dbReference type="AlphaFoldDB" id="A0A840L7P2"/>
<dbReference type="PANTHER" id="PTHR41248:SF1">
    <property type="entry name" value="NORD PROTEIN"/>
    <property type="match status" value="1"/>
</dbReference>
<accession>A0A840L7P2</accession>
<dbReference type="PROSITE" id="PS50234">
    <property type="entry name" value="VWFA"/>
    <property type="match status" value="1"/>
</dbReference>
<evidence type="ECO:0000259" key="2">
    <source>
        <dbReference type="PROSITE" id="PS50234"/>
    </source>
</evidence>
<evidence type="ECO:0000313" key="3">
    <source>
        <dbReference type="EMBL" id="MBB4844210.1"/>
    </source>
</evidence>